<dbReference type="EC" id="2.7.7.65" evidence="3"/>
<evidence type="ECO:0000313" key="12">
    <source>
        <dbReference type="Proteomes" id="UP000243451"/>
    </source>
</evidence>
<dbReference type="InterPro" id="IPR000160">
    <property type="entry name" value="GGDEF_dom"/>
</dbReference>
<name>A0A2P4ETV4_9GAMM</name>
<dbReference type="SUPFAM" id="SSF55073">
    <property type="entry name" value="Nucleotide cyclase"/>
    <property type="match status" value="1"/>
</dbReference>
<dbReference type="GO" id="GO:0052621">
    <property type="term" value="F:diguanylate cyclase activity"/>
    <property type="evidence" value="ECO:0007669"/>
    <property type="project" value="UniProtKB-EC"/>
</dbReference>
<dbReference type="Gene3D" id="3.30.70.270">
    <property type="match status" value="1"/>
</dbReference>
<dbReference type="GO" id="GO:0007165">
    <property type="term" value="P:signal transduction"/>
    <property type="evidence" value="ECO:0007669"/>
    <property type="project" value="UniProtKB-ARBA"/>
</dbReference>
<dbReference type="Gene3D" id="3.30.450.20">
    <property type="entry name" value="PAS domain"/>
    <property type="match status" value="1"/>
</dbReference>
<keyword evidence="6 8" id="KW-0472">Membrane</keyword>
<evidence type="ECO:0000256" key="2">
    <source>
        <dbReference type="ARBA" id="ARBA00004533"/>
    </source>
</evidence>
<feature type="domain" description="CHASE" evidence="9">
    <location>
        <begin position="107"/>
        <end position="196"/>
    </location>
</feature>
<dbReference type="PANTHER" id="PTHR45138:SF9">
    <property type="entry name" value="DIGUANYLATE CYCLASE DGCM-RELATED"/>
    <property type="match status" value="1"/>
</dbReference>
<dbReference type="GO" id="GO:0043709">
    <property type="term" value="P:cell adhesion involved in single-species biofilm formation"/>
    <property type="evidence" value="ECO:0007669"/>
    <property type="project" value="TreeGrafter"/>
</dbReference>
<dbReference type="PROSITE" id="PS50887">
    <property type="entry name" value="GGDEF"/>
    <property type="match status" value="1"/>
</dbReference>
<dbReference type="Proteomes" id="UP000243451">
    <property type="component" value="Unassembled WGS sequence"/>
</dbReference>
<dbReference type="InterPro" id="IPR050469">
    <property type="entry name" value="Diguanylate_Cyclase"/>
</dbReference>
<evidence type="ECO:0000313" key="11">
    <source>
        <dbReference type="EMBL" id="POB02715.1"/>
    </source>
</evidence>
<dbReference type="SUPFAM" id="SSF55785">
    <property type="entry name" value="PYP-like sensor domain (PAS domain)"/>
    <property type="match status" value="1"/>
</dbReference>
<gene>
    <name evidence="11" type="ORF">C1949_12370</name>
</gene>
<dbReference type="InterPro" id="IPR029787">
    <property type="entry name" value="Nucleotide_cyclase"/>
</dbReference>
<dbReference type="FunFam" id="3.30.70.270:FF:000001">
    <property type="entry name" value="Diguanylate cyclase domain protein"/>
    <property type="match status" value="1"/>
</dbReference>
<dbReference type="InterPro" id="IPR035965">
    <property type="entry name" value="PAS-like_dom_sf"/>
</dbReference>
<dbReference type="CDD" id="cd00130">
    <property type="entry name" value="PAS"/>
    <property type="match status" value="1"/>
</dbReference>
<evidence type="ECO:0000256" key="6">
    <source>
        <dbReference type="ARBA" id="ARBA00023136"/>
    </source>
</evidence>
<evidence type="ECO:0000256" key="4">
    <source>
        <dbReference type="ARBA" id="ARBA00022692"/>
    </source>
</evidence>
<evidence type="ECO:0000256" key="5">
    <source>
        <dbReference type="ARBA" id="ARBA00022989"/>
    </source>
</evidence>
<dbReference type="GO" id="GO:1902201">
    <property type="term" value="P:negative regulation of bacterial-type flagellum-dependent cell motility"/>
    <property type="evidence" value="ECO:0007669"/>
    <property type="project" value="TreeGrafter"/>
</dbReference>
<evidence type="ECO:0000256" key="7">
    <source>
        <dbReference type="ARBA" id="ARBA00034247"/>
    </source>
</evidence>
<protein>
    <recommendedName>
        <fullName evidence="3">diguanylate cyclase</fullName>
        <ecNumber evidence="3">2.7.7.65</ecNumber>
    </recommendedName>
</protein>
<dbReference type="NCBIfam" id="TIGR00229">
    <property type="entry name" value="sensory_box"/>
    <property type="match status" value="1"/>
</dbReference>
<comment type="catalytic activity">
    <reaction evidence="7">
        <text>2 GTP = 3',3'-c-di-GMP + 2 diphosphate</text>
        <dbReference type="Rhea" id="RHEA:24898"/>
        <dbReference type="ChEBI" id="CHEBI:33019"/>
        <dbReference type="ChEBI" id="CHEBI:37565"/>
        <dbReference type="ChEBI" id="CHEBI:58805"/>
        <dbReference type="EC" id="2.7.7.65"/>
    </reaction>
</comment>
<feature type="transmembrane region" description="Helical" evidence="8">
    <location>
        <begin position="12"/>
        <end position="32"/>
    </location>
</feature>
<feature type="domain" description="GGDEF" evidence="10">
    <location>
        <begin position="474"/>
        <end position="612"/>
    </location>
</feature>
<evidence type="ECO:0000256" key="3">
    <source>
        <dbReference type="ARBA" id="ARBA00012528"/>
    </source>
</evidence>
<dbReference type="RefSeq" id="WP_104738784.1">
    <property type="nucleotide sequence ID" value="NZ_BMHR01000011.1"/>
</dbReference>
<reference evidence="11 12" key="1">
    <citation type="submission" date="2018-01" db="EMBL/GenBank/DDBJ databases">
        <title>Draft genome of the type strain Pseudomonas oceani DSM 100277 isolated from the deep water in Okinawa trough, northwestern Pacific Ocean.</title>
        <authorList>
            <person name="Gomila M."/>
            <person name="Mulet M."/>
            <person name="Garcia-Valdes E."/>
            <person name="Lalucat J."/>
        </authorList>
    </citation>
    <scope>NUCLEOTIDE SEQUENCE [LARGE SCALE GENOMIC DNA]</scope>
    <source>
        <strain evidence="11 12">DSM 100277</strain>
    </source>
</reference>
<sequence>MPAPAIERYVKKLPALIVVLCCALAIALFTTWRALHLAEQQQARARLQLESDALAQQIETHFKHQTDSLIRLARRWPLHHAQRDLWNSDAEQLLRDYNSFQAIEWLDRHYRMQWIEPFKGNEAVAGFIYQPSHPNYPVILEAKASGQPHLSNSFQLAQGGLGLVYYIPQYLANGEFDGFLLGIFRVEVLLNDLINILPSNHLNLRFMENNQVLFSAGAAELQAADWSVSSQVSLGGNSNFRLTIYPTRHLLNDATTQLPMVVTTAGSLIALLLCSSLWLAFRGAQRSRQLSYSNRQLHAEISRRQKTEETLKHNQARLKLINDMTDHSHDALFIIGLRPMEVVYLNRTCWQGLGYSEQELRALIQIAPREVMPDAIKWLTELRSMLHQQGNAIFQKRVVHHDGHTVPLEVSVRHLRRMGRDYLICVGRNNSAQLQMAAHLQQLSHQDGLTGLFNRRYFDKTLISEWRRLRREQIPLGLLMLDVDYFKRFNDELGHQAGDDALQQLATALNSCLMREGDCVCRYGGEEFAVILPGADGDRCLQAARRVHEAVAKLGIRHPHTSVESGLLTVSIGAASLVPAPEWSPHDLIRQADLALYRAKTEGRNRSELSDANTTM</sequence>
<evidence type="ECO:0000256" key="8">
    <source>
        <dbReference type="SAM" id="Phobius"/>
    </source>
</evidence>
<comment type="cofactor">
    <cofactor evidence="1">
        <name>Mg(2+)</name>
        <dbReference type="ChEBI" id="CHEBI:18420"/>
    </cofactor>
</comment>
<keyword evidence="5 8" id="KW-1133">Transmembrane helix</keyword>
<dbReference type="Pfam" id="PF03924">
    <property type="entry name" value="CHASE"/>
    <property type="match status" value="1"/>
</dbReference>
<dbReference type="PANTHER" id="PTHR45138">
    <property type="entry name" value="REGULATORY COMPONENTS OF SENSORY TRANSDUCTION SYSTEM"/>
    <property type="match status" value="1"/>
</dbReference>
<comment type="subcellular location">
    <subcellularLocation>
        <location evidence="2">Cell inner membrane</location>
    </subcellularLocation>
</comment>
<dbReference type="CDD" id="cd01949">
    <property type="entry name" value="GGDEF"/>
    <property type="match status" value="1"/>
</dbReference>
<dbReference type="InterPro" id="IPR043128">
    <property type="entry name" value="Rev_trsase/Diguanyl_cyclase"/>
</dbReference>
<dbReference type="InterPro" id="IPR006189">
    <property type="entry name" value="CHASE_dom"/>
</dbReference>
<dbReference type="AlphaFoldDB" id="A0A2P4ETV4"/>
<dbReference type="OrthoDB" id="9812260at2"/>
<accession>A0A2P4ETV4</accession>
<feature type="transmembrane region" description="Helical" evidence="8">
    <location>
        <begin position="258"/>
        <end position="281"/>
    </location>
</feature>
<proteinExistence type="predicted"/>
<comment type="caution">
    <text evidence="11">The sequence shown here is derived from an EMBL/GenBank/DDBJ whole genome shotgun (WGS) entry which is preliminary data.</text>
</comment>
<dbReference type="GO" id="GO:0005886">
    <property type="term" value="C:plasma membrane"/>
    <property type="evidence" value="ECO:0007669"/>
    <property type="project" value="UniProtKB-SubCell"/>
</dbReference>
<keyword evidence="4 8" id="KW-0812">Transmembrane</keyword>
<dbReference type="Pfam" id="PF00990">
    <property type="entry name" value="GGDEF"/>
    <property type="match status" value="1"/>
</dbReference>
<dbReference type="PROSITE" id="PS50839">
    <property type="entry name" value="CHASE"/>
    <property type="match status" value="1"/>
</dbReference>
<dbReference type="Gene3D" id="3.30.450.350">
    <property type="entry name" value="CHASE domain"/>
    <property type="match status" value="1"/>
</dbReference>
<dbReference type="SMART" id="SM01079">
    <property type="entry name" value="CHASE"/>
    <property type="match status" value="1"/>
</dbReference>
<keyword evidence="12" id="KW-1185">Reference proteome</keyword>
<evidence type="ECO:0000259" key="9">
    <source>
        <dbReference type="PROSITE" id="PS50839"/>
    </source>
</evidence>
<organism evidence="11 12">
    <name type="scientific">Halopseudomonas oceani</name>
    <dbReference type="NCBI Taxonomy" id="1708783"/>
    <lineage>
        <taxon>Bacteria</taxon>
        <taxon>Pseudomonadati</taxon>
        <taxon>Pseudomonadota</taxon>
        <taxon>Gammaproteobacteria</taxon>
        <taxon>Pseudomonadales</taxon>
        <taxon>Pseudomonadaceae</taxon>
        <taxon>Halopseudomonas</taxon>
    </lineage>
</organism>
<dbReference type="SMART" id="SM00267">
    <property type="entry name" value="GGDEF"/>
    <property type="match status" value="1"/>
</dbReference>
<dbReference type="InterPro" id="IPR042240">
    <property type="entry name" value="CHASE_sf"/>
</dbReference>
<dbReference type="InterPro" id="IPR000014">
    <property type="entry name" value="PAS"/>
</dbReference>
<evidence type="ECO:0000259" key="10">
    <source>
        <dbReference type="PROSITE" id="PS50887"/>
    </source>
</evidence>
<dbReference type="NCBIfam" id="TIGR00254">
    <property type="entry name" value="GGDEF"/>
    <property type="match status" value="1"/>
</dbReference>
<dbReference type="EMBL" id="PPSK01000011">
    <property type="protein sequence ID" value="POB02715.1"/>
    <property type="molecule type" value="Genomic_DNA"/>
</dbReference>
<evidence type="ECO:0000256" key="1">
    <source>
        <dbReference type="ARBA" id="ARBA00001946"/>
    </source>
</evidence>